<dbReference type="FunFam" id="2.120.10.80:FF:000127">
    <property type="entry name" value="Cellular morphogenesis protein (Rax2), putative"/>
    <property type="match status" value="1"/>
</dbReference>
<feature type="compositionally biased region" description="Polar residues" evidence="1">
    <location>
        <begin position="1372"/>
        <end position="1390"/>
    </location>
</feature>
<dbReference type="Pfam" id="PF20842">
    <property type="entry name" value="Rax2_2"/>
    <property type="match status" value="1"/>
</dbReference>
<proteinExistence type="predicted"/>
<dbReference type="InterPro" id="IPR024982">
    <property type="entry name" value="Rax2-like_C"/>
</dbReference>
<dbReference type="EMBL" id="JACBAD010002041">
    <property type="protein sequence ID" value="KAF7121716.1"/>
    <property type="molecule type" value="Genomic_DNA"/>
</dbReference>
<reference evidence="7" key="1">
    <citation type="submission" date="2020-06" db="EMBL/GenBank/DDBJ databases">
        <title>Draft genome sequences of strains closely related to Aspergillus parafelis and Aspergillus hiratsukae.</title>
        <authorList>
            <person name="Dos Santos R.A.C."/>
            <person name="Rivero-Menendez O."/>
            <person name="Steenwyk J.L."/>
            <person name="Mead M.E."/>
            <person name="Goldman G.H."/>
            <person name="Alastruey-Izquierdo A."/>
            <person name="Rokas A."/>
        </authorList>
    </citation>
    <scope>NUCLEOTIDE SEQUENCE</scope>
    <source>
        <strain evidence="7">CNM-CM5793</strain>
        <strain evidence="8">CNM-CM6106</strain>
    </source>
</reference>
<evidence type="ECO:0000313" key="9">
    <source>
        <dbReference type="Proteomes" id="UP000630445"/>
    </source>
</evidence>
<evidence type="ECO:0000259" key="5">
    <source>
        <dbReference type="Pfam" id="PF20842"/>
    </source>
</evidence>
<keyword evidence="2" id="KW-1133">Transmembrane helix</keyword>
<evidence type="ECO:0000313" key="7">
    <source>
        <dbReference type="EMBL" id="KAF7121716.1"/>
    </source>
</evidence>
<gene>
    <name evidence="7" type="ORF">CNMCM5793_009268</name>
    <name evidence="8" type="ORF">CNMCM6106_000272</name>
</gene>
<feature type="domain" description="Rax2-like third" evidence="6">
    <location>
        <begin position="388"/>
        <end position="547"/>
    </location>
</feature>
<organism evidence="7 9">
    <name type="scientific">Aspergillus hiratsukae</name>
    <dbReference type="NCBI Taxonomy" id="1194566"/>
    <lineage>
        <taxon>Eukaryota</taxon>
        <taxon>Fungi</taxon>
        <taxon>Dikarya</taxon>
        <taxon>Ascomycota</taxon>
        <taxon>Pezizomycotina</taxon>
        <taxon>Eurotiomycetes</taxon>
        <taxon>Eurotiomycetidae</taxon>
        <taxon>Eurotiales</taxon>
        <taxon>Aspergillaceae</taxon>
        <taxon>Aspergillus</taxon>
        <taxon>Aspergillus subgen. Fumigati</taxon>
    </lineage>
</organism>
<feature type="domain" description="Rax2-like second" evidence="5">
    <location>
        <begin position="229"/>
        <end position="377"/>
    </location>
</feature>
<comment type="caution">
    <text evidence="7">The sequence shown here is derived from an EMBL/GenBank/DDBJ whole genome shotgun (WGS) entry which is preliminary data.</text>
</comment>
<accession>A0A8H6P8U5</accession>
<dbReference type="InterPro" id="IPR011047">
    <property type="entry name" value="Quinoprotein_ADH-like_sf"/>
</dbReference>
<sequence length="1976" mass="212896">MRAASLSGPATAGFSRALLLNFLAIFQAVPTLGLSFTSVSEPQLDLSPLGRVAFTGDFDAVSIYSYTEQSKTASVNNDGQSILTPLPNGELTALSSSDAQIRAMCAFTRKDGTYEGIFVGGNFTKLGGVETEGAALYKPDSNEVTALPGLSGSVSALLCDQETNSVYVGGYFKYENTSNAVAWVGGEGWKTLSFDGLNGPVESILKNDDGHIIFAGSFDGVGNSTSSKGEQIVNLQNATITSDAVSSMSGYSDPRNVICQTSGEDGEGKTWLLADYSPGFWRADMGFGYRPTKLRLYNTHFEGRGTKTFLFRRLPDNGIMNLTYTDPNTGYDVHCDQRCPLSDSTDEKYRDFEFVNVVGMSGFQIEISDWYGSGAGLNGIELFQEDIFAYALDSFNEPTCASIKYPSKATRTGSWSTTESPFESGQSSSEYLTAHVTDSTADSTSVVFEPDVNQSGNYSILLYTPGCTEDGTCGSRGIVNVTATFTTDSDEPIQTVVHQTNLYEKYDTIYTGRVDASGSSFRPQVKLTPVAGQGDITVVASRVQFVLTNASSNSSSGDSGDLNGLFEYDPTSTVASANLTQSAVDKAGLQLDSGASVKALASHDNTVYAGGNFSDSSIHNIMFFSDGNATAMAGGGLNSEVTSMAVLDDFLYVGGNFTDTSDGSNQNLNHVAAYSFDTKSWSALGGGVNGHVDWIIPLQLNVSTDLNETVVAVSGDFNRILSFANESASDVPGFAVWVPSHKNWLANLNVSHIEYAGQLTAYAKHGNTSILAGNLASGGIAAAGAVALLYNDGMNLDPLLTKVGGTNTSAGTFAGTYDTNSGRNLTILGGHFTTTASDGSSVQNLAILNGADNTIRDIGSGLDSNSTFLTLTVSDDTLFAGGNVTGTVGNSMINGFVAYNLKNESFVENVPPPFTGKDVSVNAIAARPGTTEIYFGGSFQTAGALPCPAVCFYDTTEAQWTRPGVTLYGNVLALEWTSNNQLIAVGNLTVSGNHTVVATYNAKDQSWEELAGAPTADNLGTVTAFTPANTDVSRFWLAGESKNGSSFLASYDGSNLHFAGSIFGDGTTIRALEILPLSQKHRDVSVLNDDQDLLIIGQLVIPDFGNASAALFNGTTLTPFLLSSKWNGQSGSMTQMFYENKNPYTSGGHHHSNGIVVLVAFCCALGCVFLIVIAGVIFNKIQRRRQGYMRAPTAYGTDRPSTMQRLPPEYLFNTLKQPNPGDEQKPQCSQCRKGGRECRPSEGVIFRHQQNASMNKSLGDSSNGRGTLKGFYNYKNTFDEDSVWLDIPKDVVFVDNSDPSAEELEAVLGESEAAVLASRAHQKGLQTPSSTDGDIRGLEHLSTGGSTNQYPFSPLATDNGSRSLAPDHGAHSNITDLTAPSISSGSSTRPHTALAPQPSPPISISSFSNPNSNNTNNDIKFILNPSQTLSPPVDPSTQQTSEPIISSIPSRSVLSRSAANAEHKSELPVETEYEVVFLLRHFSEAPGLWMDLFDLGTYFASLVPVKALTNPLLKYAACAYAAKQLGRVKGAKAPYGGISGKQAFTETWPDGRGMDWTWCGAKYYEKAIQLLVNELQPDEGPPPLSTPEAFGQWQAAELCQNHDNSRKRRRHNRPSSGVHSDEVLAATAILSIYEFLDATGTAWNRHLSGVKSLLDVAEVGMLPFEQHPSPGDGSLQPPRKLGLSRARRATFWNFARQDYLAAFINETQTRLNTDDVVLWTEAGLQLDSMGFVRTTDFNAAGYPEEGDEMKEDLVSNALVWIASKIVNFINAGDTPHLTHTGAVTAGHMSLSQQALLERWHRLEAELDTWYKRLPTSFRPCARIDLSNVPHRRTTEDEDAASFSEIWFSIPMCSSAIQHYHMARILLLINKPHDLINRRGAIANRLSSYRSIENEIRFHSREIVGISLARPHGSVRINSLQPLFVSGQCLTEPHERRVVLRLLRGIEADLGWATEYRVKQLLREWGWDETCDSTGGS</sequence>
<evidence type="ECO:0000256" key="1">
    <source>
        <dbReference type="SAM" id="MobiDB-lite"/>
    </source>
</evidence>
<dbReference type="OrthoDB" id="2503993at2759"/>
<dbReference type="GO" id="GO:1902929">
    <property type="term" value="C:plasma membrane of growing cell tip"/>
    <property type="evidence" value="ECO:0007669"/>
    <property type="project" value="TreeGrafter"/>
</dbReference>
<evidence type="ECO:0000259" key="4">
    <source>
        <dbReference type="Pfam" id="PF12768"/>
    </source>
</evidence>
<keyword evidence="2" id="KW-0812">Transmembrane</keyword>
<dbReference type="PANTHER" id="PTHR31778">
    <property type="entry name" value="BUD SITE SELECTION PROTEIN RAX2"/>
    <property type="match status" value="1"/>
</dbReference>
<evidence type="ECO:0000313" key="8">
    <source>
        <dbReference type="EMBL" id="KAF7163323.1"/>
    </source>
</evidence>
<dbReference type="PANTHER" id="PTHR31778:SF2">
    <property type="entry name" value="BUD SITE SELECTION PROTEIN RAX2"/>
    <property type="match status" value="1"/>
</dbReference>
<feature type="region of interest" description="Disordered" evidence="1">
    <location>
        <begin position="1319"/>
        <end position="1445"/>
    </location>
</feature>
<feature type="signal peptide" evidence="3">
    <location>
        <begin position="1"/>
        <end position="33"/>
    </location>
</feature>
<dbReference type="EMBL" id="JACBAF010002212">
    <property type="protein sequence ID" value="KAF7163323.1"/>
    <property type="molecule type" value="Genomic_DNA"/>
</dbReference>
<evidence type="ECO:0000259" key="6">
    <source>
        <dbReference type="Pfam" id="PF20843"/>
    </source>
</evidence>
<keyword evidence="3" id="KW-0732">Signal</keyword>
<feature type="transmembrane region" description="Helical" evidence="2">
    <location>
        <begin position="1155"/>
        <end position="1178"/>
    </location>
</feature>
<feature type="compositionally biased region" description="Polar residues" evidence="1">
    <location>
        <begin position="1343"/>
        <end position="1362"/>
    </location>
</feature>
<evidence type="ECO:0000256" key="3">
    <source>
        <dbReference type="SAM" id="SignalP"/>
    </source>
</evidence>
<dbReference type="Proteomes" id="UP000630445">
    <property type="component" value="Unassembled WGS sequence"/>
</dbReference>
<dbReference type="SUPFAM" id="SSF50998">
    <property type="entry name" value="Quinoprotein alcohol dehydrogenase-like"/>
    <property type="match status" value="1"/>
</dbReference>
<keyword evidence="2" id="KW-0472">Membrane</keyword>
<dbReference type="CDD" id="cd12148">
    <property type="entry name" value="fungal_TF_MHR"/>
    <property type="match status" value="1"/>
</dbReference>
<name>A0A8H6P8U5_9EURO</name>
<dbReference type="Pfam" id="PF20843">
    <property type="entry name" value="Rax2_3"/>
    <property type="match status" value="1"/>
</dbReference>
<dbReference type="Pfam" id="PF12768">
    <property type="entry name" value="Rax2"/>
    <property type="match status" value="1"/>
</dbReference>
<feature type="compositionally biased region" description="Low complexity" evidence="1">
    <location>
        <begin position="1436"/>
        <end position="1445"/>
    </location>
</feature>
<feature type="compositionally biased region" description="Low complexity" evidence="1">
    <location>
        <begin position="1402"/>
        <end position="1417"/>
    </location>
</feature>
<keyword evidence="9" id="KW-1185">Reference proteome</keyword>
<dbReference type="InterPro" id="IPR048265">
    <property type="entry name" value="Rax2-like_third"/>
</dbReference>
<dbReference type="InterPro" id="IPR021858">
    <property type="entry name" value="Fun_TF"/>
</dbReference>
<evidence type="ECO:0000256" key="2">
    <source>
        <dbReference type="SAM" id="Phobius"/>
    </source>
</evidence>
<feature type="domain" description="Rax2-like C-terminal" evidence="4">
    <location>
        <begin position="896"/>
        <end position="1145"/>
    </location>
</feature>
<feature type="chain" id="PRO_5036266592" evidence="3">
    <location>
        <begin position="34"/>
        <end position="1976"/>
    </location>
</feature>
<dbReference type="InterPro" id="IPR048266">
    <property type="entry name" value="Rax2-like_second"/>
</dbReference>
<dbReference type="Proteomes" id="UP000662466">
    <property type="component" value="Unassembled WGS sequence"/>
</dbReference>
<dbReference type="Gene3D" id="2.120.10.80">
    <property type="entry name" value="Kelch-type beta propeller"/>
    <property type="match status" value="1"/>
</dbReference>
<protein>
    <submittedName>
        <fullName evidence="7">Uncharacterized protein</fullName>
    </submittedName>
</protein>
<dbReference type="InterPro" id="IPR015915">
    <property type="entry name" value="Kelch-typ_b-propeller"/>
</dbReference>
<dbReference type="InterPro" id="IPR011043">
    <property type="entry name" value="Gal_Oxase/kelch_b-propeller"/>
</dbReference>
<dbReference type="SUPFAM" id="SSF50965">
    <property type="entry name" value="Galactose oxidase, central domain"/>
    <property type="match status" value="2"/>
</dbReference>
<dbReference type="Pfam" id="PF11951">
    <property type="entry name" value="Fungal_trans_2"/>
    <property type="match status" value="1"/>
</dbReference>